<organism evidence="3 4">
    <name type="scientific">Acidobacterium capsulatum (strain ATCC 51196 / DSM 11244 / BCRC 80197 / JCM 7670 / NBRC 15755 / NCIMB 13165 / 161)</name>
    <dbReference type="NCBI Taxonomy" id="240015"/>
    <lineage>
        <taxon>Bacteria</taxon>
        <taxon>Pseudomonadati</taxon>
        <taxon>Acidobacteriota</taxon>
        <taxon>Terriglobia</taxon>
        <taxon>Terriglobales</taxon>
        <taxon>Acidobacteriaceae</taxon>
        <taxon>Acidobacterium</taxon>
    </lineage>
</organism>
<dbReference type="KEGG" id="aca:ACP_1222"/>
<dbReference type="OrthoDB" id="9803716at2"/>
<dbReference type="Pfam" id="PF08401">
    <property type="entry name" value="ArdcN"/>
    <property type="match status" value="1"/>
</dbReference>
<feature type="compositionally biased region" description="Basic and acidic residues" evidence="1">
    <location>
        <begin position="20"/>
        <end position="30"/>
    </location>
</feature>
<dbReference type="RefSeq" id="WP_015896371.1">
    <property type="nucleotide sequence ID" value="NC_012483.1"/>
</dbReference>
<feature type="compositionally biased region" description="Low complexity" evidence="1">
    <location>
        <begin position="1"/>
        <end position="19"/>
    </location>
</feature>
<feature type="compositionally biased region" description="Polar residues" evidence="1">
    <location>
        <begin position="32"/>
        <end position="44"/>
    </location>
</feature>
<evidence type="ECO:0000313" key="4">
    <source>
        <dbReference type="Proteomes" id="UP000002207"/>
    </source>
</evidence>
<name>C1F4V0_ACIC5</name>
<dbReference type="InParanoid" id="C1F4V0"/>
<sequence>MATSTVNSTAATANNSAARSRNESQRKYRSDSPYQQRTTQRDNPTQMLIKQAVDHLIQQLEAGKSESLTAYLKAMARFHNYSFGNVLSIARQKPNATRVAGIRAWNELGRFVKKGEKGIQILAPVVGHRRKKTEPEQDAETENNVKPQPVLIGFRAVYVFDVSQTEGVALPEFDHNISGEVGGHRDRLMDFLNQQNIALEFNEKIAPALGVSYGGKIALLPGQSKAEEFTTLVHETAHELLHKAERRTMTTATVRETEAEAVAFIVGQAIGLEIGNSTADYIQLYHGNAALLTESLEVIQRTSAVILGAIREAAPATESVAVAEVA</sequence>
<dbReference type="eggNOG" id="COG4227">
    <property type="taxonomic scope" value="Bacteria"/>
</dbReference>
<dbReference type="InterPro" id="IPR013610">
    <property type="entry name" value="ArdC_N"/>
</dbReference>
<dbReference type="GO" id="GO:0003697">
    <property type="term" value="F:single-stranded DNA binding"/>
    <property type="evidence" value="ECO:0007669"/>
    <property type="project" value="InterPro"/>
</dbReference>
<evidence type="ECO:0000313" key="3">
    <source>
        <dbReference type="EMBL" id="ACO34596.1"/>
    </source>
</evidence>
<evidence type="ECO:0000259" key="2">
    <source>
        <dbReference type="Pfam" id="PF08401"/>
    </source>
</evidence>
<protein>
    <recommendedName>
        <fullName evidence="2">N-terminal domain-containing protein</fullName>
    </recommendedName>
</protein>
<feature type="domain" description="N-terminal" evidence="2">
    <location>
        <begin position="49"/>
        <end position="146"/>
    </location>
</feature>
<dbReference type="HOGENOM" id="CLU_012069_0_2_0"/>
<feature type="region of interest" description="Disordered" evidence="1">
    <location>
        <begin position="1"/>
        <end position="44"/>
    </location>
</feature>
<dbReference type="AlphaFoldDB" id="C1F4V0"/>
<accession>C1F4V0</accession>
<dbReference type="EMBL" id="CP001472">
    <property type="protein sequence ID" value="ACO34596.1"/>
    <property type="molecule type" value="Genomic_DNA"/>
</dbReference>
<dbReference type="Proteomes" id="UP000002207">
    <property type="component" value="Chromosome"/>
</dbReference>
<keyword evidence="4" id="KW-1185">Reference proteome</keyword>
<gene>
    <name evidence="3" type="ordered locus">ACP_1222</name>
</gene>
<dbReference type="STRING" id="240015.ACP_1222"/>
<reference evidence="3 4" key="1">
    <citation type="journal article" date="2009" name="Appl. Environ. Microbiol.">
        <title>Three genomes from the phylum Acidobacteria provide insight into the lifestyles of these microorganisms in soils.</title>
        <authorList>
            <person name="Ward N.L."/>
            <person name="Challacombe J.F."/>
            <person name="Janssen P.H."/>
            <person name="Henrissat B."/>
            <person name="Coutinho P.M."/>
            <person name="Wu M."/>
            <person name="Xie G."/>
            <person name="Haft D.H."/>
            <person name="Sait M."/>
            <person name="Badger J."/>
            <person name="Barabote R.D."/>
            <person name="Bradley B."/>
            <person name="Brettin T.S."/>
            <person name="Brinkac L.M."/>
            <person name="Bruce D."/>
            <person name="Creasy T."/>
            <person name="Daugherty S.C."/>
            <person name="Davidsen T.M."/>
            <person name="DeBoy R.T."/>
            <person name="Detter J.C."/>
            <person name="Dodson R.J."/>
            <person name="Durkin A.S."/>
            <person name="Ganapathy A."/>
            <person name="Gwinn-Giglio M."/>
            <person name="Han C.S."/>
            <person name="Khouri H."/>
            <person name="Kiss H."/>
            <person name="Kothari S.P."/>
            <person name="Madupu R."/>
            <person name="Nelson K.E."/>
            <person name="Nelson W.C."/>
            <person name="Paulsen I."/>
            <person name="Penn K."/>
            <person name="Ren Q."/>
            <person name="Rosovitz M.J."/>
            <person name="Selengut J.D."/>
            <person name="Shrivastava S."/>
            <person name="Sullivan S.A."/>
            <person name="Tapia R."/>
            <person name="Thompson L.S."/>
            <person name="Watkins K.L."/>
            <person name="Yang Q."/>
            <person name="Yu C."/>
            <person name="Zafar N."/>
            <person name="Zhou L."/>
            <person name="Kuske C.R."/>
        </authorList>
    </citation>
    <scope>NUCLEOTIDE SEQUENCE [LARGE SCALE GENOMIC DNA]</scope>
    <source>
        <strain evidence="4">ATCC 51196 / DSM 11244 / BCRC 80197 / JCM 7670 / NBRC 15755 / NCIMB 13165 / 161</strain>
    </source>
</reference>
<evidence type="ECO:0000256" key="1">
    <source>
        <dbReference type="SAM" id="MobiDB-lite"/>
    </source>
</evidence>
<proteinExistence type="predicted"/>